<organism evidence="1 2">
    <name type="scientific">Flavisolibacter tropicus</name>
    <dbReference type="NCBI Taxonomy" id="1492898"/>
    <lineage>
        <taxon>Bacteria</taxon>
        <taxon>Pseudomonadati</taxon>
        <taxon>Bacteroidota</taxon>
        <taxon>Chitinophagia</taxon>
        <taxon>Chitinophagales</taxon>
        <taxon>Chitinophagaceae</taxon>
        <taxon>Flavisolibacter</taxon>
    </lineage>
</organism>
<reference evidence="2" key="1">
    <citation type="submission" date="2015-01" db="EMBL/GenBank/DDBJ databases">
        <title>Flavisolibacter sp./LCS9/ whole genome sequencing.</title>
        <authorList>
            <person name="Kim M.K."/>
            <person name="Srinivasan S."/>
            <person name="Lee J.-J."/>
        </authorList>
    </citation>
    <scope>NUCLEOTIDE SEQUENCE [LARGE SCALE GENOMIC DNA]</scope>
    <source>
        <strain evidence="2">LCS9</strain>
    </source>
</reference>
<name>A0A172TWY6_9BACT</name>
<gene>
    <name evidence="1" type="ORF">SY85_14245</name>
</gene>
<accession>A0A172TWY6</accession>
<dbReference type="EMBL" id="CP011390">
    <property type="protein sequence ID" value="ANE51492.1"/>
    <property type="molecule type" value="Genomic_DNA"/>
</dbReference>
<dbReference type="Proteomes" id="UP000077177">
    <property type="component" value="Chromosome"/>
</dbReference>
<evidence type="ECO:0000313" key="2">
    <source>
        <dbReference type="Proteomes" id="UP000077177"/>
    </source>
</evidence>
<dbReference type="Gene3D" id="2.50.20.10">
    <property type="entry name" value="Lipoprotein localisation LolA/LolB/LppX"/>
    <property type="match status" value="1"/>
</dbReference>
<dbReference type="RefSeq" id="WP_066405586.1">
    <property type="nucleotide sequence ID" value="NZ_CP011390.1"/>
</dbReference>
<keyword evidence="2" id="KW-1185">Reference proteome</keyword>
<dbReference type="AlphaFoldDB" id="A0A172TWY6"/>
<dbReference type="OrthoDB" id="9769023at2"/>
<proteinExistence type="predicted"/>
<protein>
    <submittedName>
        <fullName evidence="1">Uncharacterized protein</fullName>
    </submittedName>
</protein>
<evidence type="ECO:0000313" key="1">
    <source>
        <dbReference type="EMBL" id="ANE51492.1"/>
    </source>
</evidence>
<reference evidence="1 2" key="2">
    <citation type="journal article" date="2016" name="Int. J. Syst. Evol. Microbiol.">
        <title>Flavisolibacter tropicus sp. nov., isolated from tropical soil.</title>
        <authorList>
            <person name="Lee J.J."/>
            <person name="Kang M.S."/>
            <person name="Kim G.S."/>
            <person name="Lee C.S."/>
            <person name="Lim S."/>
            <person name="Lee J."/>
            <person name="Roh S.H."/>
            <person name="Kang H."/>
            <person name="Ha J.M."/>
            <person name="Bae S."/>
            <person name="Jung H.Y."/>
            <person name="Kim M.K."/>
        </authorList>
    </citation>
    <scope>NUCLEOTIDE SEQUENCE [LARGE SCALE GENOMIC DNA]</scope>
    <source>
        <strain evidence="1 2">LCS9</strain>
    </source>
</reference>
<sequence length="203" mass="23464">MERYMQVSGDFSRMANTRILVSSDPFNGVVMDVEIIKDSTNRMRQTVVVYDSARSKKLSETITIYNRGKAIKIEDGKKEPVTDIKLLDEMQLYSYMFSEVAYNKENFTLEMEGIETIKNSDYYRIKSTSPNGIIRTNYYDKETGFLVYIDNEEVKSHLMDYQKINGLMYPMATYTEGANGAVYTLRIKAIYSNEKLKPGLFTL</sequence>
<dbReference type="KEGG" id="fla:SY85_14245"/>